<evidence type="ECO:0000313" key="8">
    <source>
        <dbReference type="EMBL" id="UTO55749.1"/>
    </source>
</evidence>
<evidence type="ECO:0000256" key="2">
    <source>
        <dbReference type="ARBA" id="ARBA00022692"/>
    </source>
</evidence>
<dbReference type="AlphaFoldDB" id="A0A9Q9C084"/>
<evidence type="ECO:0000256" key="5">
    <source>
        <dbReference type="ARBA" id="ARBA00023310"/>
    </source>
</evidence>
<keyword evidence="4 6" id="KW-0472">Membrane</keyword>
<evidence type="ECO:0000313" key="10">
    <source>
        <dbReference type="Proteomes" id="UP001059822"/>
    </source>
</evidence>
<keyword evidence="11" id="KW-1185">Reference proteome</keyword>
<evidence type="ECO:0000256" key="6">
    <source>
        <dbReference type="SAM" id="Phobius"/>
    </source>
</evidence>
<evidence type="ECO:0000256" key="4">
    <source>
        <dbReference type="ARBA" id="ARBA00023136"/>
    </source>
</evidence>
<dbReference type="EMBL" id="CP089286">
    <property type="protein sequence ID" value="UTO55749.1"/>
    <property type="molecule type" value="Genomic_DNA"/>
</dbReference>
<dbReference type="InterPro" id="IPR003319">
    <property type="entry name" value="YMF19-like_N"/>
</dbReference>
<dbReference type="Proteomes" id="UP001059822">
    <property type="component" value="Chromosome"/>
</dbReference>
<organism evidence="8 10">
    <name type="scientific">Neoehrlichia mikurensis</name>
    <dbReference type="NCBI Taxonomy" id="89586"/>
    <lineage>
        <taxon>Bacteria</taxon>
        <taxon>Pseudomonadati</taxon>
        <taxon>Pseudomonadota</taxon>
        <taxon>Alphaproteobacteria</taxon>
        <taxon>Rickettsiales</taxon>
        <taxon>Anaplasmataceae</taxon>
        <taxon>Candidatus Neoehrlichia</taxon>
    </lineage>
</organism>
<evidence type="ECO:0000256" key="1">
    <source>
        <dbReference type="ARBA" id="ARBA00004370"/>
    </source>
</evidence>
<evidence type="ECO:0000259" key="7">
    <source>
        <dbReference type="Pfam" id="PF02326"/>
    </source>
</evidence>
<comment type="subcellular location">
    <subcellularLocation>
        <location evidence="1">Membrane</location>
    </subcellularLocation>
</comment>
<feature type="transmembrane region" description="Helical" evidence="6">
    <location>
        <begin position="16"/>
        <end position="35"/>
    </location>
</feature>
<keyword evidence="5" id="KW-0066">ATP synthesis</keyword>
<accession>A0A9Q9C084</accession>
<dbReference type="GO" id="GO:0006754">
    <property type="term" value="P:ATP biosynthetic process"/>
    <property type="evidence" value="ECO:0007669"/>
    <property type="project" value="UniProtKB-KW"/>
</dbReference>
<dbReference type="RefSeq" id="WP_218193729.1">
    <property type="nucleotide sequence ID" value="NZ_CP054597.1"/>
</dbReference>
<keyword evidence="2 6" id="KW-0812">Transmembrane</keyword>
<name>A0A9Q9C084_9RICK</name>
<proteinExistence type="predicted"/>
<dbReference type="EMBL" id="CP089285">
    <property type="protein sequence ID" value="UTO56666.1"/>
    <property type="molecule type" value="Genomic_DNA"/>
</dbReference>
<protein>
    <recommendedName>
        <fullName evidence="7">ATP synthase YMF19-like N-terminal domain-containing protein</fullName>
    </recommendedName>
</protein>
<dbReference type="GO" id="GO:0016020">
    <property type="term" value="C:membrane"/>
    <property type="evidence" value="ECO:0007669"/>
    <property type="project" value="UniProtKB-SubCell"/>
</dbReference>
<evidence type="ECO:0000256" key="3">
    <source>
        <dbReference type="ARBA" id="ARBA00022989"/>
    </source>
</evidence>
<gene>
    <name evidence="9" type="ORF">LUA81_01560</name>
    <name evidence="8" type="ORF">LUA82_01570</name>
</gene>
<dbReference type="Pfam" id="PF02326">
    <property type="entry name" value="YMF19"/>
    <property type="match status" value="1"/>
</dbReference>
<keyword evidence="3 6" id="KW-1133">Transmembrane helix</keyword>
<evidence type="ECO:0000313" key="9">
    <source>
        <dbReference type="EMBL" id="UTO56666.1"/>
    </source>
</evidence>
<sequence>MDIIPQLDVSTFSSQLFWFVVSFILLYLVVNKLVIPKTEDVILRRHDTVQDSLNNSYNSYKILHAQINKQLSMMQNTSALAEHVISEACQESQRMMNNVKFIINDELSEMLKLVDEQLQSIISNSHEELIKLSSEIALVYYNRILNCNADNIQALQDITSKLYKEKL</sequence>
<reference evidence="8" key="1">
    <citation type="journal article" date="2022" name="Microorganisms">
        <title>Assembly and Comparison of Ca. Neoehrlichia mikurensis Genomes.</title>
        <authorList>
            <person name="Azagi T."/>
            <person name="Dirks R.P."/>
            <person name="Yebra-Pimentel E.S."/>
            <person name="Schaap P.J."/>
            <person name="Koehorst J.J."/>
            <person name="Esser H.J."/>
            <person name="Sprong H."/>
        </authorList>
    </citation>
    <scope>NUCLEOTIDE SEQUENCE</scope>
    <source>
        <strain evidence="9">18-2804</strain>
        <strain evidence="8">18-2837</strain>
    </source>
</reference>
<dbReference type="Proteomes" id="UP001059985">
    <property type="component" value="Chromosome"/>
</dbReference>
<evidence type="ECO:0000313" key="11">
    <source>
        <dbReference type="Proteomes" id="UP001059985"/>
    </source>
</evidence>
<feature type="domain" description="ATP synthase YMF19-like N-terminal" evidence="7">
    <location>
        <begin position="5"/>
        <end position="69"/>
    </location>
</feature>